<evidence type="ECO:0000256" key="4">
    <source>
        <dbReference type="SAM" id="MobiDB-lite"/>
    </source>
</evidence>
<keyword evidence="6" id="KW-0418">Kinase</keyword>
<feature type="modified residue" description="4-aspartylphosphate" evidence="3">
    <location>
        <position position="80"/>
    </location>
</feature>
<dbReference type="Proteomes" id="UP000013047">
    <property type="component" value="Unassembled WGS sequence"/>
</dbReference>
<protein>
    <submittedName>
        <fullName evidence="6">Multi-sensor hybrid histidine kinase</fullName>
    </submittedName>
</protein>
<evidence type="ECO:0000313" key="7">
    <source>
        <dbReference type="Proteomes" id="UP000013047"/>
    </source>
</evidence>
<name>N6ZP13_9RHOO</name>
<feature type="domain" description="Response regulatory" evidence="5">
    <location>
        <begin position="31"/>
        <end position="149"/>
    </location>
</feature>
<dbReference type="Pfam" id="PF00072">
    <property type="entry name" value="Response_reg"/>
    <property type="match status" value="1"/>
</dbReference>
<dbReference type="PROSITE" id="PS50110">
    <property type="entry name" value="RESPONSE_REGULATORY"/>
    <property type="match status" value="1"/>
</dbReference>
<dbReference type="SMART" id="SM00448">
    <property type="entry name" value="REC"/>
    <property type="match status" value="1"/>
</dbReference>
<proteinExistence type="predicted"/>
<dbReference type="AlphaFoldDB" id="N6ZP13"/>
<dbReference type="CDD" id="cd17546">
    <property type="entry name" value="REC_hyHK_CKI1_RcsC-like"/>
    <property type="match status" value="1"/>
</dbReference>
<sequence length="171" mass="18471">TPATPATPPAPKTGAVPSAHQRLRETRAGRRILLVEDHRINQEVAKALLRRAGLLVEVAENGWLGLERVREHDYDLVLMDISMPVMDGLEATRAIRALPGRRPEVLPILAMTANAFEDDREACLAAGMNDHIAKPVIPEKLYAALLHWLPAATDGGAREAAGQDVEGGELG</sequence>
<keyword evidence="7" id="KW-1185">Reference proteome</keyword>
<dbReference type="Gene3D" id="3.40.50.2300">
    <property type="match status" value="1"/>
</dbReference>
<dbReference type="EMBL" id="AMXF01000140">
    <property type="protein sequence ID" value="ENO96073.1"/>
    <property type="molecule type" value="Genomic_DNA"/>
</dbReference>
<evidence type="ECO:0000256" key="3">
    <source>
        <dbReference type="PROSITE-ProRule" id="PRU00169"/>
    </source>
</evidence>
<evidence type="ECO:0000313" key="6">
    <source>
        <dbReference type="EMBL" id="ENO96073.1"/>
    </source>
</evidence>
<dbReference type="InterPro" id="IPR011006">
    <property type="entry name" value="CheY-like_superfamily"/>
</dbReference>
<comment type="caution">
    <text evidence="6">The sequence shown here is derived from an EMBL/GenBank/DDBJ whole genome shotgun (WGS) entry which is preliminary data.</text>
</comment>
<reference evidence="6 7" key="1">
    <citation type="submission" date="2012-09" db="EMBL/GenBank/DDBJ databases">
        <title>Draft Genome Sequences of 6 Strains from Genus Thauera.</title>
        <authorList>
            <person name="Liu B."/>
            <person name="Shapleigh J.P."/>
            <person name="Frostegard A.H."/>
        </authorList>
    </citation>
    <scope>NUCLEOTIDE SEQUENCE [LARGE SCALE GENOMIC DNA]</scope>
    <source>
        <strain evidence="6 7">B4P</strain>
    </source>
</reference>
<keyword evidence="2" id="KW-0902">Two-component regulatory system</keyword>
<feature type="non-terminal residue" evidence="6">
    <location>
        <position position="1"/>
    </location>
</feature>
<gene>
    <name evidence="6" type="ORF">C667_15784</name>
</gene>
<dbReference type="GO" id="GO:0016301">
    <property type="term" value="F:kinase activity"/>
    <property type="evidence" value="ECO:0007669"/>
    <property type="project" value="UniProtKB-KW"/>
</dbReference>
<dbReference type="RefSeq" id="WP_004368512.1">
    <property type="nucleotide sequence ID" value="NZ_AMXF01000140.1"/>
</dbReference>
<keyword evidence="1 3" id="KW-0597">Phosphoprotein</keyword>
<dbReference type="SUPFAM" id="SSF52172">
    <property type="entry name" value="CheY-like"/>
    <property type="match status" value="1"/>
</dbReference>
<evidence type="ECO:0000256" key="1">
    <source>
        <dbReference type="ARBA" id="ARBA00022553"/>
    </source>
</evidence>
<feature type="compositionally biased region" description="Pro residues" evidence="4">
    <location>
        <begin position="1"/>
        <end position="11"/>
    </location>
</feature>
<dbReference type="InterPro" id="IPR001789">
    <property type="entry name" value="Sig_transdc_resp-reg_receiver"/>
</dbReference>
<evidence type="ECO:0000256" key="2">
    <source>
        <dbReference type="ARBA" id="ARBA00023012"/>
    </source>
</evidence>
<organism evidence="6 7">
    <name type="scientific">Thauera phenylacetica B4P</name>
    <dbReference type="NCBI Taxonomy" id="1234382"/>
    <lineage>
        <taxon>Bacteria</taxon>
        <taxon>Pseudomonadati</taxon>
        <taxon>Pseudomonadota</taxon>
        <taxon>Betaproteobacteria</taxon>
        <taxon>Rhodocyclales</taxon>
        <taxon>Zoogloeaceae</taxon>
        <taxon>Thauera</taxon>
    </lineage>
</organism>
<keyword evidence="6" id="KW-0808">Transferase</keyword>
<feature type="region of interest" description="Disordered" evidence="4">
    <location>
        <begin position="1"/>
        <end position="22"/>
    </location>
</feature>
<dbReference type="OrthoDB" id="8552871at2"/>
<accession>N6ZP13</accession>
<dbReference type="GO" id="GO:0000160">
    <property type="term" value="P:phosphorelay signal transduction system"/>
    <property type="evidence" value="ECO:0007669"/>
    <property type="project" value="UniProtKB-KW"/>
</dbReference>
<evidence type="ECO:0000259" key="5">
    <source>
        <dbReference type="PROSITE" id="PS50110"/>
    </source>
</evidence>
<dbReference type="PANTHER" id="PTHR45339:SF1">
    <property type="entry name" value="HYBRID SIGNAL TRANSDUCTION HISTIDINE KINASE J"/>
    <property type="match status" value="1"/>
</dbReference>
<dbReference type="PANTHER" id="PTHR45339">
    <property type="entry name" value="HYBRID SIGNAL TRANSDUCTION HISTIDINE KINASE J"/>
    <property type="match status" value="1"/>
</dbReference>